<dbReference type="PROSITE" id="PS50850">
    <property type="entry name" value="MFS"/>
    <property type="match status" value="1"/>
</dbReference>
<keyword evidence="6 8" id="KW-1133">Transmembrane helix</keyword>
<feature type="transmembrane region" description="Helical" evidence="8">
    <location>
        <begin position="370"/>
        <end position="389"/>
    </location>
</feature>
<organism evidence="10 11">
    <name type="scientific">Actinomadura namibiensis</name>
    <dbReference type="NCBI Taxonomy" id="182080"/>
    <lineage>
        <taxon>Bacteria</taxon>
        <taxon>Bacillati</taxon>
        <taxon>Actinomycetota</taxon>
        <taxon>Actinomycetes</taxon>
        <taxon>Streptosporangiales</taxon>
        <taxon>Thermomonosporaceae</taxon>
        <taxon>Actinomadura</taxon>
    </lineage>
</organism>
<evidence type="ECO:0000256" key="4">
    <source>
        <dbReference type="ARBA" id="ARBA00022475"/>
    </source>
</evidence>
<feature type="transmembrane region" description="Helical" evidence="8">
    <location>
        <begin position="338"/>
        <end position="358"/>
    </location>
</feature>
<dbReference type="Proteomes" id="UP000572680">
    <property type="component" value="Unassembled WGS sequence"/>
</dbReference>
<dbReference type="GO" id="GO:0005886">
    <property type="term" value="C:plasma membrane"/>
    <property type="evidence" value="ECO:0007669"/>
    <property type="project" value="UniProtKB-SubCell"/>
</dbReference>
<dbReference type="InterPro" id="IPR011701">
    <property type="entry name" value="MFS"/>
</dbReference>
<dbReference type="PANTHER" id="PTHR43271:SF2">
    <property type="entry name" value="BLL2771 PROTEIN"/>
    <property type="match status" value="1"/>
</dbReference>
<dbReference type="InterPro" id="IPR020846">
    <property type="entry name" value="MFS_dom"/>
</dbReference>
<name>A0A7W3LSI0_ACTNM</name>
<keyword evidence="5 8" id="KW-0812">Transmembrane</keyword>
<feature type="transmembrane region" description="Helical" evidence="8">
    <location>
        <begin position="149"/>
        <end position="171"/>
    </location>
</feature>
<feature type="transmembrane region" description="Helical" evidence="8">
    <location>
        <begin position="90"/>
        <end position="109"/>
    </location>
</feature>
<dbReference type="Pfam" id="PF07690">
    <property type="entry name" value="MFS_1"/>
    <property type="match status" value="1"/>
</dbReference>
<evidence type="ECO:0000256" key="6">
    <source>
        <dbReference type="ARBA" id="ARBA00022989"/>
    </source>
</evidence>
<dbReference type="EMBL" id="JACJIA010000007">
    <property type="protein sequence ID" value="MBA8953483.1"/>
    <property type="molecule type" value="Genomic_DNA"/>
</dbReference>
<comment type="similarity">
    <text evidence="2">Belongs to the major facilitator superfamily.</text>
</comment>
<protein>
    <submittedName>
        <fullName evidence="10">Putative MFS family arabinose efflux permease</fullName>
    </submittedName>
</protein>
<evidence type="ECO:0000259" key="9">
    <source>
        <dbReference type="PROSITE" id="PS50850"/>
    </source>
</evidence>
<evidence type="ECO:0000256" key="5">
    <source>
        <dbReference type="ARBA" id="ARBA00022692"/>
    </source>
</evidence>
<dbReference type="AlphaFoldDB" id="A0A7W3LSI0"/>
<feature type="domain" description="Major facilitator superfamily (MFS) profile" evidence="9">
    <location>
        <begin position="24"/>
        <end position="393"/>
    </location>
</feature>
<dbReference type="RefSeq" id="WP_182845687.1">
    <property type="nucleotide sequence ID" value="NZ_BAAALP010000088.1"/>
</dbReference>
<dbReference type="PANTHER" id="PTHR43271">
    <property type="entry name" value="BLL2771 PROTEIN"/>
    <property type="match status" value="1"/>
</dbReference>
<dbReference type="Gene3D" id="1.20.1720.10">
    <property type="entry name" value="Multidrug resistance protein D"/>
    <property type="match status" value="1"/>
</dbReference>
<sequence length="396" mass="39810">MTQVLHPPLPLARPAAGPAPFGRTAAVFSFTALLATGQLYGLIPLVDAMAGRWHTTPAAVTWLMTVYGFGYAAGFLLFGPLSDRYGRRRVIVTGVAGAAVLTAALAAAPGFGVALALRVAQGMAMGAFPPVAMAYVGERIEPRRRLVTVTAMTTGFLAAAAIAQVAAQAVAGYGWRWFFVAGAALFALAAVALHRVMLPDAPDAGRSPLDAYRAMPSLLVSRDLRLIYAAVPTVLTGFVAVFTGLQLTGVTGLLGLRASGLPVILAVPFLMPLLARVNAPLRAGLALALAGAAALLTGLLTPGTAGLAVLLMLLTAGVAVAAPSLIDTIGARAGAARGPASSLFTALLFVGASLGPQLAGALTGGGLAPLSYALAALFGAGALLLALTARSASQTA</sequence>
<dbReference type="GO" id="GO:0022857">
    <property type="term" value="F:transmembrane transporter activity"/>
    <property type="evidence" value="ECO:0007669"/>
    <property type="project" value="InterPro"/>
</dbReference>
<evidence type="ECO:0000256" key="1">
    <source>
        <dbReference type="ARBA" id="ARBA00004651"/>
    </source>
</evidence>
<feature type="transmembrane region" description="Helical" evidence="8">
    <location>
        <begin position="226"/>
        <end position="248"/>
    </location>
</feature>
<comment type="subcellular location">
    <subcellularLocation>
        <location evidence="1">Cell membrane</location>
        <topology evidence="1">Multi-pass membrane protein</topology>
    </subcellularLocation>
</comment>
<feature type="transmembrane region" description="Helical" evidence="8">
    <location>
        <begin position="177"/>
        <end position="198"/>
    </location>
</feature>
<evidence type="ECO:0000256" key="7">
    <source>
        <dbReference type="ARBA" id="ARBA00023136"/>
    </source>
</evidence>
<dbReference type="InterPro" id="IPR036259">
    <property type="entry name" value="MFS_trans_sf"/>
</dbReference>
<comment type="caution">
    <text evidence="10">The sequence shown here is derived from an EMBL/GenBank/DDBJ whole genome shotgun (WGS) entry which is preliminary data.</text>
</comment>
<evidence type="ECO:0000313" key="10">
    <source>
        <dbReference type="EMBL" id="MBA8953483.1"/>
    </source>
</evidence>
<evidence type="ECO:0000256" key="2">
    <source>
        <dbReference type="ARBA" id="ARBA00008335"/>
    </source>
</evidence>
<keyword evidence="4" id="KW-1003">Cell membrane</keyword>
<proteinExistence type="inferred from homology"/>
<evidence type="ECO:0000256" key="3">
    <source>
        <dbReference type="ARBA" id="ARBA00022448"/>
    </source>
</evidence>
<feature type="transmembrane region" description="Helical" evidence="8">
    <location>
        <begin position="21"/>
        <end position="40"/>
    </location>
</feature>
<accession>A0A7W3LSI0</accession>
<reference evidence="10 11" key="1">
    <citation type="submission" date="2020-08" db="EMBL/GenBank/DDBJ databases">
        <title>Genomic Encyclopedia of Type Strains, Phase IV (KMG-IV): sequencing the most valuable type-strain genomes for metagenomic binning, comparative biology and taxonomic classification.</title>
        <authorList>
            <person name="Goeker M."/>
        </authorList>
    </citation>
    <scope>NUCLEOTIDE SEQUENCE [LARGE SCALE GENOMIC DNA]</scope>
    <source>
        <strain evidence="10 11">DSM 44197</strain>
    </source>
</reference>
<feature type="transmembrane region" description="Helical" evidence="8">
    <location>
        <begin position="60"/>
        <end position="78"/>
    </location>
</feature>
<feature type="transmembrane region" description="Helical" evidence="8">
    <location>
        <begin position="281"/>
        <end position="300"/>
    </location>
</feature>
<dbReference type="SUPFAM" id="SSF103473">
    <property type="entry name" value="MFS general substrate transporter"/>
    <property type="match status" value="1"/>
</dbReference>
<evidence type="ECO:0000256" key="8">
    <source>
        <dbReference type="SAM" id="Phobius"/>
    </source>
</evidence>
<evidence type="ECO:0000313" key="11">
    <source>
        <dbReference type="Proteomes" id="UP000572680"/>
    </source>
</evidence>
<gene>
    <name evidence="10" type="ORF">HNR61_005136</name>
</gene>
<feature type="transmembrane region" description="Helical" evidence="8">
    <location>
        <begin position="306"/>
        <end position="326"/>
    </location>
</feature>
<feature type="transmembrane region" description="Helical" evidence="8">
    <location>
        <begin position="254"/>
        <end position="274"/>
    </location>
</feature>
<keyword evidence="3" id="KW-0813">Transport</keyword>
<keyword evidence="11" id="KW-1185">Reference proteome</keyword>
<keyword evidence="7 8" id="KW-0472">Membrane</keyword>